<evidence type="ECO:0000313" key="6">
    <source>
        <dbReference type="Proteomes" id="UP000262832"/>
    </source>
</evidence>
<dbReference type="Pfam" id="PF00561">
    <property type="entry name" value="Abhydrolase_1"/>
    <property type="match status" value="1"/>
</dbReference>
<evidence type="ECO:0000256" key="1">
    <source>
        <dbReference type="ARBA" id="ARBA00022428"/>
    </source>
</evidence>
<dbReference type="NCBIfam" id="TIGR03695">
    <property type="entry name" value="menH_SHCHC"/>
    <property type="match status" value="1"/>
</dbReference>
<dbReference type="GO" id="GO:0070205">
    <property type="term" value="F:2-succinyl-6-hydroxy-2,4-cyclohexadiene-1-carboxylate synthase activity"/>
    <property type="evidence" value="ECO:0007669"/>
    <property type="project" value="UniProtKB-EC"/>
</dbReference>
<comment type="catalytic activity">
    <reaction evidence="3">
        <text>5-enolpyruvoyl-6-hydroxy-2-succinyl-cyclohex-3-ene-1-carboxylate = (1R,6R)-6-hydroxy-2-succinyl-cyclohexa-2,4-diene-1-carboxylate + pyruvate</text>
        <dbReference type="Rhea" id="RHEA:25597"/>
        <dbReference type="ChEBI" id="CHEBI:15361"/>
        <dbReference type="ChEBI" id="CHEBI:58689"/>
        <dbReference type="ChEBI" id="CHEBI:58818"/>
        <dbReference type="EC" id="4.2.99.20"/>
    </reaction>
</comment>
<dbReference type="InterPro" id="IPR000073">
    <property type="entry name" value="AB_hydrolase_1"/>
</dbReference>
<sequence length="275" mass="30594">MLYSEYHSATEKHQSDNQPTLVFLHGLLGSGLDWQACLSELSQYHRVTIDLPGHGQSQSVHCSDLSDCCKLLKSTLSLLFSSQQPFILIGYSMGGRIAMHGLAHQCFQDLNMKGAIIEGGNFGLQTVSEKQARLGNDTYWAERFKTEPLECVLNDWYQQPVFSSLNHEQRQTLVAKRSANLGSAIANMLLATSLAKQSYLLPTLLKQAVPIYYLCGAKDKKFSQLAENCGLAYRQIEGAGHNAHQEQPAQFAMQINQIIHSHFSESNENNGNHHG</sequence>
<dbReference type="PANTHER" id="PTHR42916:SF1">
    <property type="entry name" value="PROTEIN PHYLLO, CHLOROPLASTIC"/>
    <property type="match status" value="1"/>
</dbReference>
<dbReference type="NCBIfam" id="NF008340">
    <property type="entry name" value="PRK11126.1"/>
    <property type="match status" value="1"/>
</dbReference>
<evidence type="ECO:0000313" key="5">
    <source>
        <dbReference type="EMBL" id="AXY01540.1"/>
    </source>
</evidence>
<comment type="similarity">
    <text evidence="3">Belongs to the AB hydrolase superfamily. MenH family.</text>
</comment>
<dbReference type="HAMAP" id="MF_01660">
    <property type="entry name" value="MenH"/>
    <property type="match status" value="1"/>
</dbReference>
<feature type="domain" description="AB hydrolase-1" evidence="4">
    <location>
        <begin position="19"/>
        <end position="246"/>
    </location>
</feature>
<dbReference type="EMBL" id="CP032093">
    <property type="protein sequence ID" value="AXY01540.1"/>
    <property type="molecule type" value="Genomic_DNA"/>
</dbReference>
<comment type="subunit">
    <text evidence="3">Monomer.</text>
</comment>
<dbReference type="PANTHER" id="PTHR42916">
    <property type="entry name" value="2-SUCCINYL-5-ENOLPYRUVYL-6-HYDROXY-3-CYCLOHEXENE-1-CARBOXYLATE SYNTHASE"/>
    <property type="match status" value="1"/>
</dbReference>
<organism evidence="5 6">
    <name type="scientific">Vibrio alfacsensis</name>
    <dbReference type="NCBI Taxonomy" id="1074311"/>
    <lineage>
        <taxon>Bacteria</taxon>
        <taxon>Pseudomonadati</taxon>
        <taxon>Pseudomonadota</taxon>
        <taxon>Gammaproteobacteria</taxon>
        <taxon>Vibrionales</taxon>
        <taxon>Vibrionaceae</taxon>
        <taxon>Vibrio</taxon>
    </lineage>
</organism>
<dbReference type="SUPFAM" id="SSF53474">
    <property type="entry name" value="alpha/beta-Hydrolases"/>
    <property type="match status" value="1"/>
</dbReference>
<accession>A0ABM6YUV2</accession>
<evidence type="ECO:0000256" key="3">
    <source>
        <dbReference type="HAMAP-Rule" id="MF_01660"/>
    </source>
</evidence>
<dbReference type="Gene3D" id="3.40.50.1820">
    <property type="entry name" value="alpha/beta hydrolase"/>
    <property type="match status" value="1"/>
</dbReference>
<dbReference type="InterPro" id="IPR029058">
    <property type="entry name" value="AB_hydrolase_fold"/>
</dbReference>
<dbReference type="InterPro" id="IPR022485">
    <property type="entry name" value="SHCHC_synthase_MenH"/>
</dbReference>
<gene>
    <name evidence="3" type="primary">menH</name>
    <name evidence="5" type="ORF">D1115_10620</name>
</gene>
<comment type="pathway">
    <text evidence="3">Quinol/quinone metabolism; 1,4-dihydroxy-2-naphthoate biosynthesis; 1,4-dihydroxy-2-naphthoate from chorismate: step 3/7.</text>
</comment>
<dbReference type="EC" id="4.2.99.20" evidence="3"/>
<dbReference type="Proteomes" id="UP000262832">
    <property type="component" value="Chromosome I"/>
</dbReference>
<keyword evidence="1 3" id="KW-0474">Menaquinone biosynthesis</keyword>
<comment type="pathway">
    <text evidence="3">Quinol/quinone metabolism; menaquinone biosynthesis.</text>
</comment>
<keyword evidence="6" id="KW-1185">Reference proteome</keyword>
<name>A0ABM6YUV2_9VIBR</name>
<reference evidence="5 6" key="1">
    <citation type="submission" date="2018-08" db="EMBL/GenBank/DDBJ databases">
        <title>Genomic taxonomy of the Vibrionaceae family.</title>
        <authorList>
            <person name="Gomez-Gil B."/>
            <person name="Tanaka M."/>
            <person name="Sawabe T."/>
            <person name="Enciso-Ibarra K."/>
        </authorList>
    </citation>
    <scope>NUCLEOTIDE SEQUENCE [LARGE SCALE GENOMIC DNA]</scope>
    <source>
        <strain evidence="5 6">CAIM 1831</strain>
    </source>
</reference>
<comment type="function">
    <text evidence="3">Catalyzes a proton abstraction reaction that results in 2,5-elimination of pyruvate from 2-succinyl-5-enolpyruvyl-6-hydroxy-3-cyclohexene-1-carboxylate (SEPHCHC) and the formation of 2-succinyl-6-hydroxy-2,4-cyclohexadiene-1-carboxylate (SHCHC).</text>
</comment>
<evidence type="ECO:0000256" key="2">
    <source>
        <dbReference type="ARBA" id="ARBA00023239"/>
    </source>
</evidence>
<evidence type="ECO:0000259" key="4">
    <source>
        <dbReference type="Pfam" id="PF00561"/>
    </source>
</evidence>
<dbReference type="RefSeq" id="WP_128811302.1">
    <property type="nucleotide sequence ID" value="NZ_CP032093.1"/>
</dbReference>
<protein>
    <recommendedName>
        <fullName evidence="3">Putative 2-succinyl-6-hydroxy-2,4-cyclohexadiene-1-carboxylate synthase</fullName>
        <shortName evidence="3">SHCHC synthase</shortName>
        <ecNumber evidence="3">4.2.99.20</ecNumber>
    </recommendedName>
</protein>
<proteinExistence type="inferred from homology"/>
<keyword evidence="2 3" id="KW-0456">Lyase</keyword>